<feature type="compositionally biased region" description="Acidic residues" evidence="2">
    <location>
        <begin position="762"/>
        <end position="772"/>
    </location>
</feature>
<dbReference type="Gene3D" id="1.10.238.10">
    <property type="entry name" value="EF-hand"/>
    <property type="match status" value="1"/>
</dbReference>
<dbReference type="Pfam" id="PF00566">
    <property type="entry name" value="RabGAP-TBC"/>
    <property type="match status" value="1"/>
</dbReference>
<dbReference type="VEuPathDB" id="FungiDB:TAPDE_001659"/>
<evidence type="ECO:0000259" key="3">
    <source>
        <dbReference type="PROSITE" id="PS50086"/>
    </source>
</evidence>
<dbReference type="STRING" id="1097556.R4XBP8"/>
<dbReference type="eggNOG" id="KOG4347">
    <property type="taxonomic scope" value="Eukaryota"/>
</dbReference>
<feature type="domain" description="Rab-GAP TBC" evidence="3">
    <location>
        <begin position="221"/>
        <end position="410"/>
    </location>
</feature>
<dbReference type="FunFam" id="1.10.8.270:FF:000002">
    <property type="entry name" value="TBC1 domain family member 9B"/>
    <property type="match status" value="1"/>
</dbReference>
<proteinExistence type="predicted"/>
<dbReference type="EMBL" id="CAHR02000059">
    <property type="protein sequence ID" value="CCG81801.1"/>
    <property type="molecule type" value="Genomic_DNA"/>
</dbReference>
<evidence type="ECO:0000313" key="6">
    <source>
        <dbReference type="Proteomes" id="UP000013776"/>
    </source>
</evidence>
<dbReference type="Pfam" id="PF02893">
    <property type="entry name" value="GRAM"/>
    <property type="match status" value="1"/>
</dbReference>
<keyword evidence="1" id="KW-0343">GTPase activation</keyword>
<dbReference type="SUPFAM" id="SSF47473">
    <property type="entry name" value="EF-hand"/>
    <property type="match status" value="1"/>
</dbReference>
<feature type="domain" description="EF-hand" evidence="4">
    <location>
        <begin position="610"/>
        <end position="645"/>
    </location>
</feature>
<dbReference type="GO" id="GO:0031267">
    <property type="term" value="F:small GTPase binding"/>
    <property type="evidence" value="ECO:0007669"/>
    <property type="project" value="TreeGrafter"/>
</dbReference>
<evidence type="ECO:0000313" key="5">
    <source>
        <dbReference type="EMBL" id="CCG81801.1"/>
    </source>
</evidence>
<dbReference type="SMART" id="SM00568">
    <property type="entry name" value="GRAM"/>
    <property type="match status" value="1"/>
</dbReference>
<dbReference type="PROSITE" id="PS50086">
    <property type="entry name" value="TBC_RABGAP"/>
    <property type="match status" value="1"/>
</dbReference>
<dbReference type="SMART" id="SM00164">
    <property type="entry name" value="TBC"/>
    <property type="match status" value="1"/>
</dbReference>
<dbReference type="Proteomes" id="UP000013776">
    <property type="component" value="Unassembled WGS sequence"/>
</dbReference>
<accession>R4XBP8</accession>
<dbReference type="InterPro" id="IPR004182">
    <property type="entry name" value="GRAM"/>
</dbReference>
<dbReference type="PROSITE" id="PS50222">
    <property type="entry name" value="EF_HAND_2"/>
    <property type="match status" value="1"/>
</dbReference>
<dbReference type="GO" id="GO:0005096">
    <property type="term" value="F:GTPase activator activity"/>
    <property type="evidence" value="ECO:0007669"/>
    <property type="project" value="UniProtKB-KW"/>
</dbReference>
<evidence type="ECO:0000256" key="1">
    <source>
        <dbReference type="ARBA" id="ARBA00022468"/>
    </source>
</evidence>
<dbReference type="PANTHER" id="PTHR47219:SF20">
    <property type="entry name" value="TBC1 DOMAIN FAMILY MEMBER 2B"/>
    <property type="match status" value="1"/>
</dbReference>
<organism evidence="5 6">
    <name type="scientific">Taphrina deformans (strain PYCC 5710 / ATCC 11124 / CBS 356.35 / IMI 108563 / JCM 9778 / NBRC 8474)</name>
    <name type="common">Peach leaf curl fungus</name>
    <name type="synonym">Lalaria deformans</name>
    <dbReference type="NCBI Taxonomy" id="1097556"/>
    <lineage>
        <taxon>Eukaryota</taxon>
        <taxon>Fungi</taxon>
        <taxon>Dikarya</taxon>
        <taxon>Ascomycota</taxon>
        <taxon>Taphrinomycotina</taxon>
        <taxon>Taphrinomycetes</taxon>
        <taxon>Taphrinales</taxon>
        <taxon>Taphrinaceae</taxon>
        <taxon>Taphrina</taxon>
    </lineage>
</organism>
<dbReference type="InterPro" id="IPR000195">
    <property type="entry name" value="Rab-GAP-TBC_dom"/>
</dbReference>
<reference evidence="5 6" key="1">
    <citation type="journal article" date="2013" name="MBio">
        <title>Genome sequencing of the plant pathogen Taphrina deformans, the causal agent of peach leaf curl.</title>
        <authorList>
            <person name="Cisse O.H."/>
            <person name="Almeida J.M.G.C.F."/>
            <person name="Fonseca A."/>
            <person name="Kumar A.A."/>
            <person name="Salojaervi J."/>
            <person name="Overmyer K."/>
            <person name="Hauser P.M."/>
            <person name="Pagni M."/>
        </authorList>
    </citation>
    <scope>NUCLEOTIDE SEQUENCE [LARGE SCALE GENOMIC DNA]</scope>
    <source>
        <strain evidence="6">PYCC 5710 / ATCC 11124 / CBS 356.35 / IMI 108563 / JCM 9778 / NBRC 8474</strain>
    </source>
</reference>
<dbReference type="Gene3D" id="1.10.8.270">
    <property type="entry name" value="putative rabgap domain of human tbc1 domain family member 14 like domains"/>
    <property type="match status" value="1"/>
</dbReference>
<dbReference type="Gene3D" id="1.10.472.80">
    <property type="entry name" value="Ypt/Rab-GAP domain of gyp1p, domain 3"/>
    <property type="match status" value="1"/>
</dbReference>
<dbReference type="OrthoDB" id="17687at2759"/>
<evidence type="ECO:0000256" key="2">
    <source>
        <dbReference type="SAM" id="MobiDB-lite"/>
    </source>
</evidence>
<dbReference type="GO" id="GO:0005509">
    <property type="term" value="F:calcium ion binding"/>
    <property type="evidence" value="ECO:0007669"/>
    <property type="project" value="InterPro"/>
</dbReference>
<feature type="region of interest" description="Disordered" evidence="2">
    <location>
        <begin position="762"/>
        <end position="784"/>
    </location>
</feature>
<protein>
    <submittedName>
        <fullName evidence="5">GTPase-activating protein GYP2</fullName>
    </submittedName>
</protein>
<keyword evidence="6" id="KW-1185">Reference proteome</keyword>
<evidence type="ECO:0000259" key="4">
    <source>
        <dbReference type="PROSITE" id="PS50222"/>
    </source>
</evidence>
<name>R4XBP8_TAPDE</name>
<dbReference type="InterPro" id="IPR011993">
    <property type="entry name" value="PH-like_dom_sf"/>
</dbReference>
<dbReference type="AlphaFoldDB" id="R4XBP8"/>
<dbReference type="Gene3D" id="2.30.29.30">
    <property type="entry name" value="Pleckstrin-homology domain (PH domain)/Phosphotyrosine-binding domain (PTB)"/>
    <property type="match status" value="1"/>
</dbReference>
<dbReference type="InterPro" id="IPR011992">
    <property type="entry name" value="EF-hand-dom_pair"/>
</dbReference>
<dbReference type="InterPro" id="IPR050302">
    <property type="entry name" value="Rab_GAP_TBC_domain"/>
</dbReference>
<gene>
    <name evidence="5" type="ORF">TAPDE_001659</name>
</gene>
<dbReference type="InterPro" id="IPR035969">
    <property type="entry name" value="Rab-GAP_TBC_sf"/>
</dbReference>
<dbReference type="InterPro" id="IPR002048">
    <property type="entry name" value="EF_hand_dom"/>
</dbReference>
<comment type="caution">
    <text evidence="5">The sequence shown here is derived from an EMBL/GenBank/DDBJ whole genome shotgun (WGS) entry which is preliminary data.</text>
</comment>
<dbReference type="SUPFAM" id="SSF47923">
    <property type="entry name" value="Ypt/Rab-GAP domain of gyp1p"/>
    <property type="match status" value="2"/>
</dbReference>
<dbReference type="PANTHER" id="PTHR47219">
    <property type="entry name" value="RAB GTPASE-ACTIVATING PROTEIN 1-LIKE"/>
    <property type="match status" value="1"/>
</dbReference>
<sequence>MSAIWANIKQKALASLTDNVPHDRQILDYFRLPDGENLVVESLAEFGSAGSELGSASVSGTLYLTTSYLCFRSNDRHSAMFIMPLFAIKRVERLNSKMGTFSISITTWHRMKTTIEFIGLRNHTEHFCDVFKQGLKEQQSNMKILSPFLSGCYSEYMLDSEKSKDREPPAAGMGKEFSFPGDARKLKDKSKMHLWKDYMDKNGRNLTIIRFPLFHKLVRVGLPNALRGEIWEMTSGAMLSRWAHPGEFENLQEANAGKSSISMEEIEKDLNRSLPEFPAYQDDNIGIGALRRVLTAYSWKNPELGYCQAMNIVVAALLIYSTEEQSFWLLHTLCTEMLPGYYSTTMYGTLLDQRVFESLVEQTMPVLWSHFQKSDLQLSLVSLPWFLSLYINSMPLVLAFRVLDCFFLEGPRVLFQVGLGILKLNGEGLLAVYDDGSFIEVLKSYFITLETSAYPSSKDPKTRSITKFQMLMVTAFREFNSITHETVLQERRKHKDKTLDSIEQFAKRTQLRSLSNTGRLSKDDIANLYDRFHAAIYKQRVGIGGSTDMRMDYTAFRGFMAGIAAWAQDPESEHDFMHQLFTRWDLEIRGSLSLQNVVQGIAGLMTDETTPMETISWFFEIFDSQGTGRLHRDDLLRVTETLLWLTRHHIEDATLRGVSTFMHRCFEYAERDEQANLIEVPLQDAQTNEDMYITLGTFRMVVLADQALEELFTTFPSTLQISEVKDKVRGAKGLRGLLDAVVTDTQKLAAEIKKNVKEFDEDIGNNNNDEEEDHAKNVLNNEHF</sequence>